<accession>A0A2T0YB04</accession>
<evidence type="ECO:0000256" key="1">
    <source>
        <dbReference type="SAM" id="MobiDB-lite"/>
    </source>
</evidence>
<dbReference type="SUPFAM" id="SSF50998">
    <property type="entry name" value="Quinoprotein alcohol dehydrogenase-like"/>
    <property type="match status" value="1"/>
</dbReference>
<evidence type="ECO:0000313" key="4">
    <source>
        <dbReference type="Proteomes" id="UP000238217"/>
    </source>
</evidence>
<keyword evidence="4" id="KW-1185">Reference proteome</keyword>
<dbReference type="OrthoDB" id="3422572at2"/>
<feature type="region of interest" description="Disordered" evidence="1">
    <location>
        <begin position="30"/>
        <end position="65"/>
    </location>
</feature>
<dbReference type="AlphaFoldDB" id="A0A2T0YB04"/>
<evidence type="ECO:0008006" key="5">
    <source>
        <dbReference type="Google" id="ProtNLM"/>
    </source>
</evidence>
<organism evidence="3 4">
    <name type="scientific">Nesterenkonia sandarakina</name>
    <dbReference type="NCBI Taxonomy" id="272918"/>
    <lineage>
        <taxon>Bacteria</taxon>
        <taxon>Bacillati</taxon>
        <taxon>Actinomycetota</taxon>
        <taxon>Actinomycetes</taxon>
        <taxon>Micrococcales</taxon>
        <taxon>Micrococcaceae</taxon>
        <taxon>Nesterenkonia</taxon>
    </lineage>
</organism>
<reference evidence="3 4" key="1">
    <citation type="submission" date="2018-03" db="EMBL/GenBank/DDBJ databases">
        <title>Comparative analysis of microorganisms from saline springs in Andes Mountain Range, Colombia.</title>
        <authorList>
            <person name="Rubin E."/>
        </authorList>
    </citation>
    <scope>NUCLEOTIDE SEQUENCE [LARGE SCALE GENOMIC DNA]</scope>
    <source>
        <strain evidence="3 4">CG 35</strain>
    </source>
</reference>
<feature type="signal peptide" evidence="2">
    <location>
        <begin position="1"/>
        <end position="28"/>
    </location>
</feature>
<sequence>MSSSPHVHRRARITTLFGVLALSLGACSAEQSQDPTSQEKSAPPSVSIDPDPVRGESAAQDADLDDVHLPVHLTDLVSVDPQWDTPPQVHDGVFLAPGEQDGRLVFSAVAADGTVLWTAERPLSCSGFAMTSAGDRPLAVLTDLTDPGESAKSLGTTTATAYDLHTGEEVWGPVDVPGPHQGPGLVFAERGDEPLGGTGTRVALDAETGERVGGEADVIGEFYGTVVVTDDGDLAASTNGSSGDQWRVPAGDAMAGLDPEALISPATNRLPPGSALIGSTEDGYGLWDLDEGEILEPDLDDAMFDLMTQTWIALRDETLIGLDLGGEELWSADLGDEPQLLSAGGVMTYVLTEGTDLDIYNTVTGNDARVYDPLEEGETAIPLAFTEGAATVVDTGSKLLLVTDQPRAAADYEDQNDPLGGQP</sequence>
<dbReference type="InterPro" id="IPR015943">
    <property type="entry name" value="WD40/YVTN_repeat-like_dom_sf"/>
</dbReference>
<gene>
    <name evidence="3" type="ORF">BCL67_1282</name>
</gene>
<dbReference type="EMBL" id="PVTY01000028">
    <property type="protein sequence ID" value="PRZ11867.1"/>
    <property type="molecule type" value="Genomic_DNA"/>
</dbReference>
<evidence type="ECO:0000256" key="2">
    <source>
        <dbReference type="SAM" id="SignalP"/>
    </source>
</evidence>
<evidence type="ECO:0000313" key="3">
    <source>
        <dbReference type="EMBL" id="PRZ11867.1"/>
    </source>
</evidence>
<dbReference type="Proteomes" id="UP000238217">
    <property type="component" value="Unassembled WGS sequence"/>
</dbReference>
<keyword evidence="2" id="KW-0732">Signal</keyword>
<dbReference type="Gene3D" id="2.130.10.10">
    <property type="entry name" value="YVTN repeat-like/Quinoprotein amine dehydrogenase"/>
    <property type="match status" value="1"/>
</dbReference>
<dbReference type="RefSeq" id="WP_106124059.1">
    <property type="nucleotide sequence ID" value="NZ_PVTY01000028.1"/>
</dbReference>
<name>A0A2T0YB04_9MICC</name>
<proteinExistence type="predicted"/>
<feature type="chain" id="PRO_5015467977" description="Pyrroloquinoline-quinone binding quinoprotein" evidence="2">
    <location>
        <begin position="29"/>
        <end position="423"/>
    </location>
</feature>
<comment type="caution">
    <text evidence="3">The sequence shown here is derived from an EMBL/GenBank/DDBJ whole genome shotgun (WGS) entry which is preliminary data.</text>
</comment>
<dbReference type="InterPro" id="IPR011047">
    <property type="entry name" value="Quinoprotein_ADH-like_sf"/>
</dbReference>
<protein>
    <recommendedName>
        <fullName evidence="5">Pyrroloquinoline-quinone binding quinoprotein</fullName>
    </recommendedName>
</protein>
<feature type="compositionally biased region" description="Polar residues" evidence="1">
    <location>
        <begin position="30"/>
        <end position="40"/>
    </location>
</feature>